<reference evidence="2" key="1">
    <citation type="journal article" date="2010" name="Mol. Biol. Evol.">
        <title>Combined EST and proteomic analysis identifies rapidly evolving seminal fluid proteins in Heliconius butterflies.</title>
        <authorList>
            <person name="Walters J.R."/>
            <person name="Harrison R.G."/>
        </authorList>
    </citation>
    <scope>NUCLEOTIDE SEQUENCE</scope>
</reference>
<feature type="chain" id="PRO_5003125369" evidence="1">
    <location>
        <begin position="25"/>
        <end position="61"/>
    </location>
</feature>
<evidence type="ECO:0000256" key="1">
    <source>
        <dbReference type="SAM" id="SignalP"/>
    </source>
</evidence>
<accession>D9HQ53</accession>
<dbReference type="EMBL" id="HM023808">
    <property type="protein sequence ID" value="ADJ58541.1"/>
    <property type="molecule type" value="mRNA"/>
</dbReference>
<dbReference type="AlphaFoldDB" id="D9HQ53"/>
<protein>
    <submittedName>
        <fullName evidence="2">Seminal fluid protein HACP046</fullName>
    </submittedName>
</protein>
<feature type="signal peptide" evidence="1">
    <location>
        <begin position="1"/>
        <end position="24"/>
    </location>
</feature>
<keyword evidence="1" id="KW-0732">Signal</keyword>
<name>D9HQ53_HELEA</name>
<proteinExistence type="evidence at transcript level"/>
<sequence>MGKLLLYTFCWIFVLCQIVAYTNCAEPIDIKIEEGGKRQKGPKFIMMIPDKKPILSGLHKY</sequence>
<evidence type="ECO:0000313" key="2">
    <source>
        <dbReference type="EMBL" id="ADJ58541.1"/>
    </source>
</evidence>
<organism evidence="2">
    <name type="scientific">Heliconius erato</name>
    <name type="common">Crimson patched longwing butterfly</name>
    <dbReference type="NCBI Taxonomy" id="33431"/>
    <lineage>
        <taxon>Eukaryota</taxon>
        <taxon>Metazoa</taxon>
        <taxon>Ecdysozoa</taxon>
        <taxon>Arthropoda</taxon>
        <taxon>Hexapoda</taxon>
        <taxon>Insecta</taxon>
        <taxon>Pterygota</taxon>
        <taxon>Neoptera</taxon>
        <taxon>Endopterygota</taxon>
        <taxon>Lepidoptera</taxon>
        <taxon>Glossata</taxon>
        <taxon>Ditrysia</taxon>
        <taxon>Papilionoidea</taxon>
        <taxon>Nymphalidae</taxon>
        <taxon>Heliconiinae</taxon>
        <taxon>Heliconiini</taxon>
        <taxon>Heliconius</taxon>
    </lineage>
</organism>